<evidence type="ECO:0000313" key="2">
    <source>
        <dbReference type="EMBL" id="VAW86983.1"/>
    </source>
</evidence>
<organism evidence="2">
    <name type="scientific">hydrothermal vent metagenome</name>
    <dbReference type="NCBI Taxonomy" id="652676"/>
    <lineage>
        <taxon>unclassified sequences</taxon>
        <taxon>metagenomes</taxon>
        <taxon>ecological metagenomes</taxon>
    </lineage>
</organism>
<evidence type="ECO:0000256" key="1">
    <source>
        <dbReference type="SAM" id="Phobius"/>
    </source>
</evidence>
<protein>
    <recommendedName>
        <fullName evidence="3">YcxB-like protein domain-containing protein</fullName>
    </recommendedName>
</protein>
<dbReference type="EMBL" id="UOFO01000109">
    <property type="protein sequence ID" value="VAW86983.1"/>
    <property type="molecule type" value="Genomic_DNA"/>
</dbReference>
<dbReference type="AlphaFoldDB" id="A0A3B0ZFK7"/>
<feature type="transmembrane region" description="Helical" evidence="1">
    <location>
        <begin position="55"/>
        <end position="76"/>
    </location>
</feature>
<feature type="transmembrane region" description="Helical" evidence="1">
    <location>
        <begin position="21"/>
        <end position="43"/>
    </location>
</feature>
<evidence type="ECO:0008006" key="3">
    <source>
        <dbReference type="Google" id="ProtNLM"/>
    </source>
</evidence>
<sequence>MPIMNEDLKFVTSKNQYLFSLLVNNIQLAFLGSLTMAVSSMLFASESNSSPVATAFLSIFFMIFAISIISIVYVNIRVSWFKSELPKMIISDDGVYVNELGNTKQIKWSDITKVEVKGRFRKIIKLNGLKRSPIYEIEYYLFSPAQRRKIIPAIATRISGR</sequence>
<accession>A0A3B0ZFK7</accession>
<keyword evidence="1" id="KW-0472">Membrane</keyword>
<name>A0A3B0ZFK7_9ZZZZ</name>
<proteinExistence type="predicted"/>
<reference evidence="2" key="1">
    <citation type="submission" date="2018-06" db="EMBL/GenBank/DDBJ databases">
        <authorList>
            <person name="Zhirakovskaya E."/>
        </authorList>
    </citation>
    <scope>NUCLEOTIDE SEQUENCE</scope>
</reference>
<gene>
    <name evidence="2" type="ORF">MNBD_GAMMA16-567</name>
</gene>
<keyword evidence="1" id="KW-1133">Transmembrane helix</keyword>
<keyword evidence="1" id="KW-0812">Transmembrane</keyword>